<accession>A0A235CM27</accession>
<proteinExistence type="predicted"/>
<comment type="caution">
    <text evidence="1">The sequence shown here is derived from an EMBL/GenBank/DDBJ whole genome shotgun (WGS) entry which is preliminary data.</text>
</comment>
<dbReference type="OrthoDB" id="196483at2"/>
<gene>
    <name evidence="1" type="ORF">B6S09_07760</name>
    <name evidence="2" type="ORF">LY04_01501</name>
</gene>
<dbReference type="RefSeq" id="WP_094277925.1">
    <property type="nucleotide sequence ID" value="NZ_JAJGNK010000015.1"/>
</dbReference>
<dbReference type="InterPro" id="IPR005358">
    <property type="entry name" value="Puta_zinc/iron-chelating_dom"/>
</dbReference>
<evidence type="ECO:0000313" key="1">
    <source>
        <dbReference type="EMBL" id="OYD25077.1"/>
    </source>
</evidence>
<dbReference type="EMBL" id="SODO01000004">
    <property type="protein sequence ID" value="TDW59858.1"/>
    <property type="molecule type" value="Genomic_DNA"/>
</dbReference>
<dbReference type="Proteomes" id="UP000243640">
    <property type="component" value="Unassembled WGS sequence"/>
</dbReference>
<evidence type="ECO:0000313" key="3">
    <source>
        <dbReference type="Proteomes" id="UP000243640"/>
    </source>
</evidence>
<sequence>MSGGNPCLNCGACCAFFRVSFYWGEVHSDYAVPEALTEPVSFARLAMQGTNQPAPRCVALQGEVGGCVACSIYENRPGPCREFDPFDAEGACNRAREAHGLPPLEPPLVAA</sequence>
<reference evidence="2 4" key="2">
    <citation type="submission" date="2019-03" db="EMBL/GenBank/DDBJ databases">
        <title>Genomic Encyclopedia of Archaeal and Bacterial Type Strains, Phase II (KMG-II): from individual species to whole genera.</title>
        <authorList>
            <person name="Goeker M."/>
        </authorList>
    </citation>
    <scope>NUCLEOTIDE SEQUENCE [LARGE SCALE GENOMIC DNA]</scope>
    <source>
        <strain evidence="2 4">DSM 15594</strain>
    </source>
</reference>
<evidence type="ECO:0000313" key="2">
    <source>
        <dbReference type="EMBL" id="TDW59858.1"/>
    </source>
</evidence>
<name>A0A235CM27_9GAMM</name>
<keyword evidence="4" id="KW-1185">Reference proteome</keyword>
<dbReference type="Proteomes" id="UP000295058">
    <property type="component" value="Unassembled WGS sequence"/>
</dbReference>
<organism evidence="1 3">
    <name type="scientific">Oceanimonas baumannii</name>
    <dbReference type="NCBI Taxonomy" id="129578"/>
    <lineage>
        <taxon>Bacteria</taxon>
        <taxon>Pseudomonadati</taxon>
        <taxon>Pseudomonadota</taxon>
        <taxon>Gammaproteobacteria</taxon>
        <taxon>Aeromonadales</taxon>
        <taxon>Aeromonadaceae</taxon>
        <taxon>Oceanimonas</taxon>
    </lineage>
</organism>
<dbReference type="EMBL" id="NQJF01000005">
    <property type="protein sequence ID" value="OYD25077.1"/>
    <property type="molecule type" value="Genomic_DNA"/>
</dbReference>
<protein>
    <submittedName>
        <fullName evidence="1">Zinc/iron-chelating domain-containing protein</fullName>
    </submittedName>
</protein>
<evidence type="ECO:0000313" key="4">
    <source>
        <dbReference type="Proteomes" id="UP000295058"/>
    </source>
</evidence>
<dbReference type="AlphaFoldDB" id="A0A235CM27"/>
<dbReference type="Pfam" id="PF03692">
    <property type="entry name" value="CxxCxxCC"/>
    <property type="match status" value="1"/>
</dbReference>
<reference evidence="1 3" key="1">
    <citation type="submission" date="2017-08" db="EMBL/GenBank/DDBJ databases">
        <title>Draft Genome Sequence of the Marine Bacterium Oceanimonas baumannii ATCC 700832.</title>
        <authorList>
            <person name="Mcclelland W.D."/>
            <person name="Brennan M.A."/>
            <person name="Trachtenberg A.M."/>
            <person name="Maclea K.S."/>
        </authorList>
    </citation>
    <scope>NUCLEOTIDE SEQUENCE [LARGE SCALE GENOMIC DNA]</scope>
    <source>
        <strain evidence="1 3">ATCC 700832</strain>
    </source>
</reference>